<dbReference type="AlphaFoldDB" id="A0A1U7Q0W5"/>
<dbReference type="InterPro" id="IPR046647">
    <property type="entry name" value="DUF6759"/>
</dbReference>
<proteinExistence type="predicted"/>
<name>A0A1U7Q0W5_9FLAO</name>
<dbReference type="PROSITE" id="PS51257">
    <property type="entry name" value="PROKAR_LIPOPROTEIN"/>
    <property type="match status" value="1"/>
</dbReference>
<dbReference type="Pfam" id="PF20545">
    <property type="entry name" value="DUF6759"/>
    <property type="match status" value="1"/>
</dbReference>
<evidence type="ECO:0000313" key="3">
    <source>
        <dbReference type="Proteomes" id="UP000187261"/>
    </source>
</evidence>
<reference evidence="3" key="1">
    <citation type="submission" date="2016-10" db="EMBL/GenBank/DDBJ databases">
        <authorList>
            <person name="Varghese N."/>
            <person name="Submissions S."/>
        </authorList>
    </citation>
    <scope>NUCLEOTIDE SEQUENCE [LARGE SCALE GENOMIC DNA]</scope>
    <source>
        <strain evidence="3">DSM 19482</strain>
    </source>
</reference>
<dbReference type="RefSeq" id="WP_076784158.1">
    <property type="nucleotide sequence ID" value="NZ_FTPU01000039.1"/>
</dbReference>
<dbReference type="Proteomes" id="UP000187261">
    <property type="component" value="Unassembled WGS sequence"/>
</dbReference>
<organism evidence="2 3">
    <name type="scientific">Epilithonimonas bovis DSM 19482</name>
    <dbReference type="NCBI Taxonomy" id="1121284"/>
    <lineage>
        <taxon>Bacteria</taxon>
        <taxon>Pseudomonadati</taxon>
        <taxon>Bacteroidota</taxon>
        <taxon>Flavobacteriia</taxon>
        <taxon>Flavobacteriales</taxon>
        <taxon>Weeksellaceae</taxon>
        <taxon>Chryseobacterium group</taxon>
        <taxon>Epilithonimonas</taxon>
    </lineage>
</organism>
<keyword evidence="3" id="KW-1185">Reference proteome</keyword>
<sequence length="149" mass="16762">MNNRLIAILGFLSLTSCSVRNEVSPVYAANDPAVILRAEKRRSMPKTIEDKAVSLLNQFNTDAANTDMVLMIRNESNCDFTMHIVGPHSYKIPVAAKKTESIVVEQGNYEMRSEVCKSPYYTHKTFSENTLLSIRYAVVKNVDTIETVQ</sequence>
<gene>
    <name evidence="2" type="ORF">SAMN05660493_02794</name>
</gene>
<accession>A0A1U7Q0W5</accession>
<protein>
    <recommendedName>
        <fullName evidence="1">DUF6759 domain-containing protein</fullName>
    </recommendedName>
</protein>
<dbReference type="OrthoDB" id="1252037at2"/>
<evidence type="ECO:0000259" key="1">
    <source>
        <dbReference type="Pfam" id="PF20545"/>
    </source>
</evidence>
<dbReference type="EMBL" id="FTPU01000039">
    <property type="protein sequence ID" value="SIT98061.1"/>
    <property type="molecule type" value="Genomic_DNA"/>
</dbReference>
<evidence type="ECO:0000313" key="2">
    <source>
        <dbReference type="EMBL" id="SIT98061.1"/>
    </source>
</evidence>
<dbReference type="STRING" id="1121284.SAMN05660493_02794"/>
<feature type="domain" description="DUF6759" evidence="1">
    <location>
        <begin position="49"/>
        <end position="135"/>
    </location>
</feature>